<evidence type="ECO:0000313" key="3">
    <source>
        <dbReference type="EMBL" id="MBP1931925.1"/>
    </source>
</evidence>
<accession>A0ABS4GNR2</accession>
<evidence type="ECO:0000256" key="2">
    <source>
        <dbReference type="ARBA" id="ARBA00023002"/>
    </source>
</evidence>
<comment type="similarity">
    <text evidence="1">Belongs to the LDH2/MDH2 oxidoreductase family.</text>
</comment>
<keyword evidence="2" id="KW-0560">Oxidoreductase</keyword>
<dbReference type="EMBL" id="JAGGKT010000004">
    <property type="protein sequence ID" value="MBP1931925.1"/>
    <property type="molecule type" value="Genomic_DNA"/>
</dbReference>
<evidence type="ECO:0000256" key="1">
    <source>
        <dbReference type="ARBA" id="ARBA00006056"/>
    </source>
</evidence>
<dbReference type="InterPro" id="IPR036111">
    <property type="entry name" value="Mal/L-sulfo/L-lacto_DH-like_sf"/>
</dbReference>
<comment type="caution">
    <text evidence="3">The sequence shown here is derived from an EMBL/GenBank/DDBJ whole genome shotgun (WGS) entry which is preliminary data.</text>
</comment>
<keyword evidence="4" id="KW-1185">Reference proteome</keyword>
<dbReference type="Pfam" id="PF02615">
    <property type="entry name" value="Ldh_2"/>
    <property type="match status" value="1"/>
</dbReference>
<dbReference type="PANTHER" id="PTHR11091">
    <property type="entry name" value="OXIDOREDUCTASE-RELATED"/>
    <property type="match status" value="1"/>
</dbReference>
<dbReference type="Gene3D" id="3.30.1370.60">
    <property type="entry name" value="Hypothetical oxidoreductase yiak, domain 2"/>
    <property type="match status" value="1"/>
</dbReference>
<name>A0ABS4GNR2_9BACL</name>
<dbReference type="Gene3D" id="1.10.1530.10">
    <property type="match status" value="1"/>
</dbReference>
<dbReference type="PANTHER" id="PTHR11091:SF0">
    <property type="entry name" value="MALATE DEHYDROGENASE"/>
    <property type="match status" value="1"/>
</dbReference>
<reference evidence="3 4" key="1">
    <citation type="submission" date="2021-03" db="EMBL/GenBank/DDBJ databases">
        <title>Genomic Encyclopedia of Type Strains, Phase IV (KMG-IV): sequencing the most valuable type-strain genomes for metagenomic binning, comparative biology and taxonomic classification.</title>
        <authorList>
            <person name="Goeker M."/>
        </authorList>
    </citation>
    <scope>NUCLEOTIDE SEQUENCE [LARGE SCALE GENOMIC DNA]</scope>
    <source>
        <strain evidence="3 4">DSM 24738</strain>
    </source>
</reference>
<dbReference type="InterPro" id="IPR043144">
    <property type="entry name" value="Mal/L-sulf/L-lact_DH-like_ah"/>
</dbReference>
<organism evidence="3 4">
    <name type="scientific">Ammoniphilus resinae</name>
    <dbReference type="NCBI Taxonomy" id="861532"/>
    <lineage>
        <taxon>Bacteria</taxon>
        <taxon>Bacillati</taxon>
        <taxon>Bacillota</taxon>
        <taxon>Bacilli</taxon>
        <taxon>Bacillales</taxon>
        <taxon>Paenibacillaceae</taxon>
        <taxon>Aneurinibacillus group</taxon>
        <taxon>Ammoniphilus</taxon>
    </lineage>
</organism>
<proteinExistence type="inferred from homology"/>
<evidence type="ECO:0000313" key="4">
    <source>
        <dbReference type="Proteomes" id="UP001519343"/>
    </source>
</evidence>
<dbReference type="Proteomes" id="UP001519343">
    <property type="component" value="Unassembled WGS sequence"/>
</dbReference>
<protein>
    <submittedName>
        <fullName evidence="3">LDH2 family malate/lactate/ureidoglycolate dehydrogenase</fullName>
    </submittedName>
</protein>
<dbReference type="InterPro" id="IPR003767">
    <property type="entry name" value="Malate/L-lactate_DH-like"/>
</dbReference>
<dbReference type="RefSeq" id="WP_209809996.1">
    <property type="nucleotide sequence ID" value="NZ_JAGGKT010000004.1"/>
</dbReference>
<dbReference type="InterPro" id="IPR043143">
    <property type="entry name" value="Mal/L-sulf/L-lact_DH-like_NADP"/>
</dbReference>
<dbReference type="SUPFAM" id="SSF89733">
    <property type="entry name" value="L-sulfolactate dehydrogenase-like"/>
    <property type="match status" value="1"/>
</dbReference>
<sequence length="351" mass="38560">MKRYNAEKLKQLIIDSFMAAGLDQEQAEITGQHLIFADQHGVDTHGILRLPIYIKRIQEGLINKTPNLEWSNETNSSAVLDADNGMGHYITHLAMQKAIEKAKQHTISFITVKNGNHFGALASYTKMAAKQKMIGFITTNTAPLMAPTGGAERVLGNNPLSFAVPRKNEPPVVLDMACSNVAGGKLVLASKKGESIPLGWALDREGRPTTDPFEGFENGGVLLPIGGHKGYGLSLIMDILTGVLSGSNYGKNVNRLYDTSKVTGIGYSMMVLNIESFLPMDIFEDRLEDLLHMVENSKKAMDVERIYLPGQMEEKIIRERLEQGVPLPDKLHAELLELSSELGLDKGQYGL</sequence>
<gene>
    <name evidence="3" type="ORF">J2Z37_001926</name>
</gene>